<dbReference type="PANTHER" id="PTHR23004:SF7">
    <property type="entry name" value="DUF924-DOMAIN-CONTAINING PROTEIN"/>
    <property type="match status" value="1"/>
</dbReference>
<dbReference type="Gene3D" id="1.25.40.10">
    <property type="entry name" value="Tetratricopeptide repeat domain"/>
    <property type="match status" value="1"/>
</dbReference>
<dbReference type="InterPro" id="IPR011990">
    <property type="entry name" value="TPR-like_helical_dom_sf"/>
</dbReference>
<evidence type="ECO:0000313" key="2">
    <source>
        <dbReference type="Proteomes" id="UP000218785"/>
    </source>
</evidence>
<dbReference type="RefSeq" id="WP_096573687.1">
    <property type="nucleotide sequence ID" value="NZ_CAWNJS010000001.1"/>
</dbReference>
<dbReference type="Gene3D" id="1.20.58.320">
    <property type="entry name" value="TPR-like"/>
    <property type="match status" value="1"/>
</dbReference>
<proteinExistence type="predicted"/>
<gene>
    <name evidence="1" type="ORF">NIES37_04030</name>
</gene>
<name>A0A1Z4MSN0_9CYAN</name>
<protein>
    <recommendedName>
        <fullName evidence="3">DUF924 domain-containing protein</fullName>
    </recommendedName>
</protein>
<sequence>MSQAKAILEFWFGHPDEPGYGKPQTFWFSKTPDFDREMTNRFLKDYQKAAAGYLDDWVDLPETCLALILLLDQFPRNMFRGTPEAFATDWEALSAAQQAVARHYDREFLPVQRWFIYLPFEHSENLEDQRRCVKLFQQISDDPESAGAIKYAFRHMEIIERFGRFPHRNSILGRPSTPEEIEFLKQPDSFF</sequence>
<evidence type="ECO:0000313" key="1">
    <source>
        <dbReference type="EMBL" id="BAY96470.1"/>
    </source>
</evidence>
<evidence type="ECO:0008006" key="3">
    <source>
        <dbReference type="Google" id="ProtNLM"/>
    </source>
</evidence>
<organism evidence="1 2">
    <name type="scientific">Tolypothrix tenuis PCC 7101</name>
    <dbReference type="NCBI Taxonomy" id="231146"/>
    <lineage>
        <taxon>Bacteria</taxon>
        <taxon>Bacillati</taxon>
        <taxon>Cyanobacteriota</taxon>
        <taxon>Cyanophyceae</taxon>
        <taxon>Nostocales</taxon>
        <taxon>Tolypothrichaceae</taxon>
        <taxon>Tolypothrix</taxon>
    </lineage>
</organism>
<dbReference type="KEGG" id="ttq:NIES37_04030"/>
<dbReference type="SUPFAM" id="SSF48452">
    <property type="entry name" value="TPR-like"/>
    <property type="match status" value="1"/>
</dbReference>
<dbReference type="Pfam" id="PF06041">
    <property type="entry name" value="DUF924"/>
    <property type="match status" value="1"/>
</dbReference>
<dbReference type="PANTHER" id="PTHR23004">
    <property type="entry name" value="DOUBLECORTIN DOMAIN CONTAINING 2"/>
    <property type="match status" value="1"/>
</dbReference>
<keyword evidence="2" id="KW-1185">Reference proteome</keyword>
<dbReference type="AlphaFoldDB" id="A0A1Z4MSN0"/>
<reference evidence="1 2" key="1">
    <citation type="submission" date="2017-06" db="EMBL/GenBank/DDBJ databases">
        <title>Genome sequencing of cyanobaciteial culture collection at National Institute for Environmental Studies (NIES).</title>
        <authorList>
            <person name="Hirose Y."/>
            <person name="Shimura Y."/>
            <person name="Fujisawa T."/>
            <person name="Nakamura Y."/>
            <person name="Kawachi M."/>
        </authorList>
    </citation>
    <scope>NUCLEOTIDE SEQUENCE [LARGE SCALE GENOMIC DNA]</scope>
    <source>
        <strain evidence="1 2">NIES-37</strain>
    </source>
</reference>
<dbReference type="EMBL" id="AP018248">
    <property type="protein sequence ID" value="BAY96470.1"/>
    <property type="molecule type" value="Genomic_DNA"/>
</dbReference>
<dbReference type="InterPro" id="IPR010323">
    <property type="entry name" value="DUF924"/>
</dbReference>
<dbReference type="Proteomes" id="UP000218785">
    <property type="component" value="Chromosome"/>
</dbReference>
<accession>A0A1Z4MSN0</accession>